<proteinExistence type="predicted"/>
<sequence length="111" mass="11883">MADYLSPSADINDLPVPTDEQRAVEGFTQPPTAQQVDPAKMTDFAASRAAGRQETTASSSGVRPLLLCAPPTSNTCERPFSGCKLVLSPLRASTLPANFETIMFLRANRSL</sequence>
<gene>
    <name evidence="1" type="ORF">L915_21924</name>
</gene>
<reference evidence="1" key="1">
    <citation type="submission" date="2013-11" db="EMBL/GenBank/DDBJ databases">
        <title>The Genome Sequence of Phytophthora parasitica CJ02B3.</title>
        <authorList>
            <consortium name="The Broad Institute Genomics Platform"/>
            <person name="Russ C."/>
            <person name="Tyler B."/>
            <person name="Panabieres F."/>
            <person name="Shan W."/>
            <person name="Tripathy S."/>
            <person name="Grunwald N."/>
            <person name="Machado M."/>
            <person name="Johnson C.S."/>
            <person name="Arredondo F."/>
            <person name="Hong C."/>
            <person name="Coffey M."/>
            <person name="Young S.K."/>
            <person name="Zeng Q."/>
            <person name="Gargeya S."/>
            <person name="Fitzgerald M."/>
            <person name="Abouelleil A."/>
            <person name="Alvarado L."/>
            <person name="Chapman S.B."/>
            <person name="Gainer-Dewar J."/>
            <person name="Goldberg J."/>
            <person name="Griggs A."/>
            <person name="Gujja S."/>
            <person name="Hansen M."/>
            <person name="Howarth C."/>
            <person name="Imamovic A."/>
            <person name="Ireland A."/>
            <person name="Larimer J."/>
            <person name="McCowan C."/>
            <person name="Murphy C."/>
            <person name="Pearson M."/>
            <person name="Poon T.W."/>
            <person name="Priest M."/>
            <person name="Roberts A."/>
            <person name="Saif S."/>
            <person name="Shea T."/>
            <person name="Sykes S."/>
            <person name="Wortman J."/>
            <person name="Nusbaum C."/>
            <person name="Birren B."/>
        </authorList>
    </citation>
    <scope>NUCLEOTIDE SEQUENCE [LARGE SCALE GENOMIC DNA]</scope>
    <source>
        <strain evidence="1">CJ02B3</strain>
    </source>
</reference>
<name>W2FL09_PHYNI</name>
<evidence type="ECO:0008006" key="2">
    <source>
        <dbReference type="Google" id="ProtNLM"/>
    </source>
</evidence>
<dbReference type="PANTHER" id="PTHR40866">
    <property type="entry name" value="BED-TYPE DOMAIN-CONTAINING PROTEIN"/>
    <property type="match status" value="1"/>
</dbReference>
<accession>W2FL09</accession>
<dbReference type="AlphaFoldDB" id="W2FL09"/>
<dbReference type="Proteomes" id="UP000053236">
    <property type="component" value="Unassembled WGS sequence"/>
</dbReference>
<dbReference type="EMBL" id="KI690165">
    <property type="protein sequence ID" value="ETK70750.1"/>
    <property type="molecule type" value="Genomic_DNA"/>
</dbReference>
<dbReference type="PANTHER" id="PTHR40866:SF1">
    <property type="entry name" value="BED-TYPE DOMAIN-CONTAINING PROTEIN"/>
    <property type="match status" value="1"/>
</dbReference>
<protein>
    <recommendedName>
        <fullName evidence="2">HAT C-terminal dimerisation domain-containing protein</fullName>
    </recommendedName>
</protein>
<evidence type="ECO:0000313" key="1">
    <source>
        <dbReference type="EMBL" id="ETK70750.1"/>
    </source>
</evidence>
<organism evidence="1">
    <name type="scientific">Phytophthora nicotianae</name>
    <name type="common">Potato buckeye rot agent</name>
    <name type="synonym">Phytophthora parasitica</name>
    <dbReference type="NCBI Taxonomy" id="4792"/>
    <lineage>
        <taxon>Eukaryota</taxon>
        <taxon>Sar</taxon>
        <taxon>Stramenopiles</taxon>
        <taxon>Oomycota</taxon>
        <taxon>Peronosporomycetes</taxon>
        <taxon>Peronosporales</taxon>
        <taxon>Peronosporaceae</taxon>
        <taxon>Phytophthora</taxon>
    </lineage>
</organism>